<name>A0A0P0R6E3_9BURK</name>
<dbReference type="KEGG" id="bcai:K788_0003576"/>
<gene>
    <name evidence="1" type="ORF">K788_0003576</name>
</gene>
<dbReference type="AlphaFoldDB" id="A0A0P0R6E3"/>
<sequence length="52" mass="5892">MHSLLPRLNEGSIDQTSRNALRIQHSARPVGHFNVMQLKASDLPIRMPQNSQ</sequence>
<dbReference type="Proteomes" id="UP000019146">
    <property type="component" value="Chromosome 1"/>
</dbReference>
<organism evidence="1 2">
    <name type="scientific">Paraburkholderia caribensis MBA4</name>
    <dbReference type="NCBI Taxonomy" id="1323664"/>
    <lineage>
        <taxon>Bacteria</taxon>
        <taxon>Pseudomonadati</taxon>
        <taxon>Pseudomonadota</taxon>
        <taxon>Betaproteobacteria</taxon>
        <taxon>Burkholderiales</taxon>
        <taxon>Burkholderiaceae</taxon>
        <taxon>Paraburkholderia</taxon>
    </lineage>
</organism>
<reference evidence="1 2" key="1">
    <citation type="journal article" date="2014" name="Genome Announc.">
        <title>Draft Genome Sequence of the Haloacid-Degrading Burkholderia caribensis Strain MBA4.</title>
        <authorList>
            <person name="Pan Y."/>
            <person name="Kong K.F."/>
            <person name="Tsang J.S."/>
        </authorList>
    </citation>
    <scope>NUCLEOTIDE SEQUENCE [LARGE SCALE GENOMIC DNA]</scope>
    <source>
        <strain evidence="1 2">MBA4</strain>
    </source>
</reference>
<evidence type="ECO:0000313" key="1">
    <source>
        <dbReference type="EMBL" id="ALL63524.1"/>
    </source>
</evidence>
<protein>
    <submittedName>
        <fullName evidence="1">Uncharacterized protein</fullName>
    </submittedName>
</protein>
<dbReference type="EMBL" id="CP012746">
    <property type="protein sequence ID" value="ALL63524.1"/>
    <property type="molecule type" value="Genomic_DNA"/>
</dbReference>
<evidence type="ECO:0000313" key="2">
    <source>
        <dbReference type="Proteomes" id="UP000019146"/>
    </source>
</evidence>
<proteinExistence type="predicted"/>
<accession>A0A0P0R6E3</accession>